<evidence type="ECO:0000256" key="1">
    <source>
        <dbReference type="SAM" id="Phobius"/>
    </source>
</evidence>
<feature type="transmembrane region" description="Helical" evidence="1">
    <location>
        <begin position="278"/>
        <end position="298"/>
    </location>
</feature>
<dbReference type="PROSITE" id="PS50125">
    <property type="entry name" value="GUANYLATE_CYCLASE_2"/>
    <property type="match status" value="1"/>
</dbReference>
<dbReference type="CDD" id="cd07302">
    <property type="entry name" value="CHD"/>
    <property type="match status" value="1"/>
</dbReference>
<dbReference type="InterPro" id="IPR011623">
    <property type="entry name" value="7TMR_DISM_rcpt_extracell_dom1"/>
</dbReference>
<feature type="domain" description="Guanylate cyclase" evidence="2">
    <location>
        <begin position="466"/>
        <end position="592"/>
    </location>
</feature>
<sequence length="714" mass="81432">MLRFWAHSILCVPILFAISCKKFSNPESSLRPVQAGVADLSGVDFETSDPVRLDGEWNFQWSTLHTPDEVRVDLLQGYTQTIDVPGSWNEWVPSGESKKVGGAGFATYFVRIRLNPSLKGKLLTFKFPHAGTAYKAWIENQEIASSGTVADTAEVMNPKYVNRTKSFLVEKEEVLLTIQVSNFHHRKGGLRFDSVYIGSEEKIQALNSQRNTYTFFLMGSLVIMSIYHFGLFFLRKEDVAAFVFGIFCFLIASRLLFVGEVWITSVFPDIDWGWMYRLEYATLYLSAPVFTAFVRFVFTEEFYKKVIYVLFPIYFALTVFVFSTKPILFSLSLSTFQGIVVLNSLYLLYVIIKAAIHKKQGAISALIGFFAFILTIANDLLYYNEFYLTGFSNLLPFGVFIFIFFQSLILSQIFSNAFQSIKNLSRNLSLTNEAYSRFVPSEFLKFLDKRSIVDIQLGDQIQKEMTILFSDIRSFTDLSERLTPKENFNFLNSYLRRVSPVIQKNGGFIDKYIGDAIMALFPESVEDSINAAVEMQREIRTYNQHRLKLNYDPIKVGIGIHSGNLMLGIIGAYERMEGTVIADSVNVASRIEGLTKVYDTAILISDTILKKVKDPTAYNYRYIDRVKVKGKSESIVIYEVHDGQPDFIVDLMNQSKGPFERGIDQYQNRNFAETISYMEKVLEINPNDTPAQIYLKRAKFYLENGVVGDILEGS</sequence>
<evidence type="ECO:0000313" key="4">
    <source>
        <dbReference type="Proteomes" id="UP000231879"/>
    </source>
</evidence>
<protein>
    <recommendedName>
        <fullName evidence="2">Guanylate cyclase domain-containing protein</fullName>
    </recommendedName>
</protein>
<dbReference type="InterPro" id="IPR001054">
    <property type="entry name" value="A/G_cyclase"/>
</dbReference>
<dbReference type="PROSITE" id="PS51257">
    <property type="entry name" value="PROKAR_LIPOPROTEIN"/>
    <property type="match status" value="1"/>
</dbReference>
<feature type="transmembrane region" description="Helical" evidence="1">
    <location>
        <begin position="328"/>
        <end position="351"/>
    </location>
</feature>
<dbReference type="EMBL" id="NPDS01000006">
    <property type="protein sequence ID" value="PJZ56700.1"/>
    <property type="molecule type" value="Genomic_DNA"/>
</dbReference>
<evidence type="ECO:0000313" key="3">
    <source>
        <dbReference type="EMBL" id="PJZ56700.1"/>
    </source>
</evidence>
<comment type="caution">
    <text evidence="3">The sequence shown here is derived from an EMBL/GenBank/DDBJ whole genome shotgun (WGS) entry which is preliminary data.</text>
</comment>
<keyword evidence="1" id="KW-0472">Membrane</keyword>
<dbReference type="Pfam" id="PF07695">
    <property type="entry name" value="7TMR-DISM_7TM"/>
    <property type="match status" value="1"/>
</dbReference>
<proteinExistence type="predicted"/>
<dbReference type="InterPro" id="IPR029787">
    <property type="entry name" value="Nucleotide_cyclase"/>
</dbReference>
<feature type="transmembrane region" description="Helical" evidence="1">
    <location>
        <begin position="395"/>
        <end position="418"/>
    </location>
</feature>
<dbReference type="Proteomes" id="UP000231879">
    <property type="component" value="Unassembled WGS sequence"/>
</dbReference>
<feature type="transmembrane region" description="Helical" evidence="1">
    <location>
        <begin position="239"/>
        <end position="258"/>
    </location>
</feature>
<dbReference type="Gene3D" id="2.60.120.260">
    <property type="entry name" value="Galactose-binding domain-like"/>
    <property type="match status" value="1"/>
</dbReference>
<dbReference type="SMART" id="SM00044">
    <property type="entry name" value="CYCc"/>
    <property type="match status" value="1"/>
</dbReference>
<feature type="transmembrane region" description="Helical" evidence="1">
    <location>
        <begin position="363"/>
        <end position="383"/>
    </location>
</feature>
<name>A0ABX4NIW0_9LEPT</name>
<keyword evidence="1" id="KW-0812">Transmembrane</keyword>
<dbReference type="SUPFAM" id="SSF55073">
    <property type="entry name" value="Nucleotide cyclase"/>
    <property type="match status" value="1"/>
</dbReference>
<keyword evidence="4" id="KW-1185">Reference proteome</keyword>
<dbReference type="PANTHER" id="PTHR43081:SF1">
    <property type="entry name" value="ADENYLATE CYCLASE, TERMINAL-DIFFERENTIATION SPECIFIC"/>
    <property type="match status" value="1"/>
</dbReference>
<dbReference type="InterPro" id="IPR050697">
    <property type="entry name" value="Adenylyl/Guanylyl_Cyclase_3/4"/>
</dbReference>
<gene>
    <name evidence="3" type="ORF">CH367_14735</name>
</gene>
<dbReference type="Pfam" id="PF00211">
    <property type="entry name" value="Guanylate_cyc"/>
    <property type="match status" value="1"/>
</dbReference>
<evidence type="ECO:0000259" key="2">
    <source>
        <dbReference type="PROSITE" id="PS50125"/>
    </source>
</evidence>
<dbReference type="InterPro" id="IPR008979">
    <property type="entry name" value="Galactose-bd-like_sf"/>
</dbReference>
<keyword evidence="1" id="KW-1133">Transmembrane helix</keyword>
<feature type="transmembrane region" description="Helical" evidence="1">
    <location>
        <begin position="305"/>
        <end position="322"/>
    </location>
</feature>
<dbReference type="Gene3D" id="3.30.70.1230">
    <property type="entry name" value="Nucleotide cyclase"/>
    <property type="match status" value="1"/>
</dbReference>
<organism evidence="3 4">
    <name type="scientific">Leptospira barantonii</name>
    <dbReference type="NCBI Taxonomy" id="2023184"/>
    <lineage>
        <taxon>Bacteria</taxon>
        <taxon>Pseudomonadati</taxon>
        <taxon>Spirochaetota</taxon>
        <taxon>Spirochaetia</taxon>
        <taxon>Leptospirales</taxon>
        <taxon>Leptospiraceae</taxon>
        <taxon>Leptospira</taxon>
    </lineage>
</organism>
<dbReference type="SUPFAM" id="SSF49785">
    <property type="entry name" value="Galactose-binding domain-like"/>
    <property type="match status" value="1"/>
</dbReference>
<reference evidence="3 4" key="1">
    <citation type="submission" date="2017-07" db="EMBL/GenBank/DDBJ databases">
        <title>Leptospira spp. isolated from tropical soils.</title>
        <authorList>
            <person name="Thibeaux R."/>
            <person name="Iraola G."/>
            <person name="Ferres I."/>
            <person name="Bierque E."/>
            <person name="Girault D."/>
            <person name="Soupe-Gilbert M.-E."/>
            <person name="Picardeau M."/>
            <person name="Goarant C."/>
        </authorList>
    </citation>
    <scope>NUCLEOTIDE SEQUENCE [LARGE SCALE GENOMIC DNA]</scope>
    <source>
        <strain evidence="3 4">FH4-C-A1</strain>
    </source>
</reference>
<feature type="transmembrane region" description="Helical" evidence="1">
    <location>
        <begin position="213"/>
        <end position="234"/>
    </location>
</feature>
<dbReference type="PANTHER" id="PTHR43081">
    <property type="entry name" value="ADENYLATE CYCLASE, TERMINAL-DIFFERENTIATION SPECIFIC-RELATED"/>
    <property type="match status" value="1"/>
</dbReference>
<accession>A0ABX4NIW0</accession>
<dbReference type="RefSeq" id="WP_100763266.1">
    <property type="nucleotide sequence ID" value="NZ_NPDS01000006.1"/>
</dbReference>